<sequence>MAFPDAVVLLAPPESQFVLVTVSLDGRNALVPDPSSFGLSIDGAGWTGSTRLGGTNIDHRLSTPNDAVHRTPSGADERGDDLATVGFTVPVDVEPDQVSVAWERDGQTARWIGDDGLADALGSPPDFRVEAIDHPDAFACDERFDVSVTVANDGGRAGVFQAVFPAVEPIDEGHPDSFAERIPSGESKTWTGSLEFPPHLHPDGCDDDVQSATFELDWGLGTRAITLERRT</sequence>
<dbReference type="RefSeq" id="WP_382261821.1">
    <property type="nucleotide sequence ID" value="NZ_JBHTAS010000001.1"/>
</dbReference>
<keyword evidence="2" id="KW-1185">Reference proteome</keyword>
<organism evidence="1 2">
    <name type="scientific">Halosimplex aquaticum</name>
    <dbReference type="NCBI Taxonomy" id="3026162"/>
    <lineage>
        <taxon>Archaea</taxon>
        <taxon>Methanobacteriati</taxon>
        <taxon>Methanobacteriota</taxon>
        <taxon>Stenosarchaea group</taxon>
        <taxon>Halobacteria</taxon>
        <taxon>Halobacteriales</taxon>
        <taxon>Haloarculaceae</taxon>
        <taxon>Halosimplex</taxon>
    </lineage>
</organism>
<reference evidence="1 2" key="1">
    <citation type="journal article" date="2019" name="Int. J. Syst. Evol. Microbiol.">
        <title>The Global Catalogue of Microorganisms (GCM) 10K type strain sequencing project: providing services to taxonomists for standard genome sequencing and annotation.</title>
        <authorList>
            <consortium name="The Broad Institute Genomics Platform"/>
            <consortium name="The Broad Institute Genome Sequencing Center for Infectious Disease"/>
            <person name="Wu L."/>
            <person name="Ma J."/>
        </authorList>
    </citation>
    <scope>NUCLEOTIDE SEQUENCE [LARGE SCALE GENOMIC DNA]</scope>
    <source>
        <strain evidence="1 2">XZYJT29</strain>
    </source>
</reference>
<dbReference type="Proteomes" id="UP001596432">
    <property type="component" value="Unassembled WGS sequence"/>
</dbReference>
<comment type="caution">
    <text evidence="1">The sequence shown here is derived from an EMBL/GenBank/DDBJ whole genome shotgun (WGS) entry which is preliminary data.</text>
</comment>
<gene>
    <name evidence="1" type="ORF">ACFQMA_20780</name>
</gene>
<evidence type="ECO:0000313" key="2">
    <source>
        <dbReference type="Proteomes" id="UP001596432"/>
    </source>
</evidence>
<accession>A0ABD5Y5W2</accession>
<dbReference type="AlphaFoldDB" id="A0ABD5Y5W2"/>
<name>A0ABD5Y5W2_9EURY</name>
<dbReference type="EMBL" id="JBHTAS010000001">
    <property type="protein sequence ID" value="MFC7142261.1"/>
    <property type="molecule type" value="Genomic_DNA"/>
</dbReference>
<proteinExistence type="predicted"/>
<protein>
    <submittedName>
        <fullName evidence="1">Uncharacterized protein</fullName>
    </submittedName>
</protein>
<evidence type="ECO:0000313" key="1">
    <source>
        <dbReference type="EMBL" id="MFC7142261.1"/>
    </source>
</evidence>